<dbReference type="EMBL" id="QMFB01000019">
    <property type="protein sequence ID" value="RAV17426.1"/>
    <property type="molecule type" value="Genomic_DNA"/>
</dbReference>
<dbReference type="AlphaFoldDB" id="A0A329MDT2"/>
<name>A0A329MDT2_9BACL</name>
<evidence type="ECO:0000313" key="2">
    <source>
        <dbReference type="EMBL" id="RAV17426.1"/>
    </source>
</evidence>
<gene>
    <name evidence="2" type="ORF">DQG23_27700</name>
</gene>
<accession>A0A329MDT2</accession>
<keyword evidence="1" id="KW-0472">Membrane</keyword>
<keyword evidence="3" id="KW-1185">Reference proteome</keyword>
<protein>
    <recommendedName>
        <fullName evidence="4">DUF1700 domain-containing protein</fullName>
    </recommendedName>
</protein>
<feature type="transmembrane region" description="Helical" evidence="1">
    <location>
        <begin position="151"/>
        <end position="171"/>
    </location>
</feature>
<feature type="transmembrane region" description="Helical" evidence="1">
    <location>
        <begin position="123"/>
        <end position="144"/>
    </location>
</feature>
<feature type="transmembrane region" description="Helical" evidence="1">
    <location>
        <begin position="177"/>
        <end position="203"/>
    </location>
</feature>
<proteinExistence type="predicted"/>
<organism evidence="2 3">
    <name type="scientific">Paenibacillus contaminans</name>
    <dbReference type="NCBI Taxonomy" id="450362"/>
    <lineage>
        <taxon>Bacteria</taxon>
        <taxon>Bacillati</taxon>
        <taxon>Bacillota</taxon>
        <taxon>Bacilli</taxon>
        <taxon>Bacillales</taxon>
        <taxon>Paenibacillaceae</taxon>
        <taxon>Paenibacillus</taxon>
    </lineage>
</organism>
<evidence type="ECO:0000313" key="3">
    <source>
        <dbReference type="Proteomes" id="UP000250369"/>
    </source>
</evidence>
<dbReference type="Proteomes" id="UP000250369">
    <property type="component" value="Unassembled WGS sequence"/>
</dbReference>
<keyword evidence="1" id="KW-0812">Transmembrane</keyword>
<dbReference type="Pfam" id="PF22564">
    <property type="entry name" value="HAAS"/>
    <property type="match status" value="1"/>
</dbReference>
<evidence type="ECO:0000256" key="1">
    <source>
        <dbReference type="SAM" id="Phobius"/>
    </source>
</evidence>
<keyword evidence="1" id="KW-1133">Transmembrane helix</keyword>
<comment type="caution">
    <text evidence="2">The sequence shown here is derived from an EMBL/GenBank/DDBJ whole genome shotgun (WGS) entry which is preliminary data.</text>
</comment>
<reference evidence="2 3" key="1">
    <citation type="journal article" date="2009" name="Int. J. Syst. Evol. Microbiol.">
        <title>Paenibacillus contaminans sp. nov., isolated from a contaminated laboratory plate.</title>
        <authorList>
            <person name="Chou J.H."/>
            <person name="Lee J.H."/>
            <person name="Lin M.C."/>
            <person name="Chang P.S."/>
            <person name="Arun A.B."/>
            <person name="Young C.C."/>
            <person name="Chen W.M."/>
        </authorList>
    </citation>
    <scope>NUCLEOTIDE SEQUENCE [LARGE SCALE GENOMIC DNA]</scope>
    <source>
        <strain evidence="2 3">CKOBP-6</strain>
    </source>
</reference>
<sequence>MNVYSCMCRYRPKSHDRSYLVTMTVFMYGCSNKNKRRDFQMNKDDFLRGLELRLRGLPEDEQRRIQYVYEELFRQAEANGKSEREIIEWLSQPNRGPEWMTSQAPPMYESYPTPPQDNTAKSMLISVALGFFNLIFVLAPFLAICGVLFSFSLVSLILIASPIFIMIGTGFEQTNTILLVELFGSLVLVGLGLLFGSAMLAIVPRFSRLVRTYIRANKRLIKGE</sequence>
<evidence type="ECO:0008006" key="4">
    <source>
        <dbReference type="Google" id="ProtNLM"/>
    </source>
</evidence>